<evidence type="ECO:0000313" key="2">
    <source>
        <dbReference type="EMBL" id="CAI8735886.1"/>
    </source>
</evidence>
<keyword evidence="3" id="KW-1185">Reference proteome</keyword>
<dbReference type="EMBL" id="OX458333">
    <property type="protein sequence ID" value="CAI8735886.1"/>
    <property type="molecule type" value="Genomic_DNA"/>
</dbReference>
<dbReference type="Proteomes" id="UP001162030">
    <property type="component" value="Chromosome"/>
</dbReference>
<sequence>MKILTTIKHELLTILPPTLFFFVSFCLLIMTNQLISREYHIPAVGFANAAIGALIVGKAVLIMDRFRVINRFPRKPLIYNVVWTTGIYFGATLLFRYLEHLVRFLSKFGNIAEAHRQVMESIVWPHFWLVQMWLLVLLFVYCTLRELVRAVGKRELTALFFGLPDKAKP</sequence>
<feature type="transmembrane region" description="Helical" evidence="1">
    <location>
        <begin position="41"/>
        <end position="61"/>
    </location>
</feature>
<keyword evidence="1" id="KW-0812">Transmembrane</keyword>
<name>A0ABN8X2N0_9GAMM</name>
<proteinExistence type="predicted"/>
<evidence type="ECO:0000256" key="1">
    <source>
        <dbReference type="SAM" id="Phobius"/>
    </source>
</evidence>
<feature type="transmembrane region" description="Helical" evidence="1">
    <location>
        <begin position="77"/>
        <end position="98"/>
    </location>
</feature>
<reference evidence="2 3" key="1">
    <citation type="submission" date="2023-03" db="EMBL/GenBank/DDBJ databases">
        <authorList>
            <person name="Pearce D."/>
        </authorList>
    </citation>
    <scope>NUCLEOTIDE SEQUENCE [LARGE SCALE GENOMIC DNA]</scope>
    <source>
        <strain evidence="2">Msz</strain>
    </source>
</reference>
<organism evidence="2 3">
    <name type="scientific">Methylocaldum szegediense</name>
    <dbReference type="NCBI Taxonomy" id="73780"/>
    <lineage>
        <taxon>Bacteria</taxon>
        <taxon>Pseudomonadati</taxon>
        <taxon>Pseudomonadota</taxon>
        <taxon>Gammaproteobacteria</taxon>
        <taxon>Methylococcales</taxon>
        <taxon>Methylococcaceae</taxon>
        <taxon>Methylocaldum</taxon>
    </lineage>
</organism>
<feature type="transmembrane region" description="Helical" evidence="1">
    <location>
        <begin position="126"/>
        <end position="144"/>
    </location>
</feature>
<keyword evidence="1" id="KW-0472">Membrane</keyword>
<evidence type="ECO:0000313" key="3">
    <source>
        <dbReference type="Proteomes" id="UP001162030"/>
    </source>
</evidence>
<keyword evidence="1" id="KW-1133">Transmembrane helix</keyword>
<protein>
    <submittedName>
        <fullName evidence="2">Uncharacterized protein</fullName>
    </submittedName>
</protein>
<dbReference type="RefSeq" id="WP_026610511.1">
    <property type="nucleotide sequence ID" value="NZ_OX458333.1"/>
</dbReference>
<gene>
    <name evidence="2" type="ORF">MSZNOR_0370</name>
</gene>
<feature type="transmembrane region" description="Helical" evidence="1">
    <location>
        <begin position="12"/>
        <end position="35"/>
    </location>
</feature>
<accession>A0ABN8X2N0</accession>